<dbReference type="InterPro" id="IPR041854">
    <property type="entry name" value="BFD-like_2Fe2S-bd_dom_sf"/>
</dbReference>
<sequence>MYVCVCNAVTERQVQQAAGNGARRLRDLSATLGVATQCGRCAQHALACLRDCHACPNAQAPAQERRVRHERRQEGHPVAQQAA</sequence>
<evidence type="ECO:0000256" key="4">
    <source>
        <dbReference type="ARBA" id="ARBA00022982"/>
    </source>
</evidence>
<proteinExistence type="inferred from homology"/>
<keyword evidence="5" id="KW-0408">Iron</keyword>
<dbReference type="PANTHER" id="PTHR37424">
    <property type="entry name" value="BACTERIOFERRITIN-ASSOCIATED FERREDOXIN"/>
    <property type="match status" value="1"/>
</dbReference>
<keyword evidence="3" id="KW-0479">Metal-binding</keyword>
<dbReference type="Pfam" id="PF04324">
    <property type="entry name" value="Fer2_BFD"/>
    <property type="match status" value="1"/>
</dbReference>
<feature type="domain" description="BFD-like [2Fe-2S]-binding" evidence="10">
    <location>
        <begin position="2"/>
        <end position="49"/>
    </location>
</feature>
<dbReference type="PANTHER" id="PTHR37424:SF1">
    <property type="entry name" value="BACTERIOFERRITIN-ASSOCIATED FERREDOXIN"/>
    <property type="match status" value="1"/>
</dbReference>
<evidence type="ECO:0000313" key="12">
    <source>
        <dbReference type="Proteomes" id="UP000663570"/>
    </source>
</evidence>
<dbReference type="RefSeq" id="WP_206255111.1">
    <property type="nucleotide sequence ID" value="NZ_CP071060.1"/>
</dbReference>
<protein>
    <recommendedName>
        <fullName evidence="7">Bacterioferritin-associated ferredoxin</fullName>
    </recommendedName>
</protein>
<dbReference type="InterPro" id="IPR007419">
    <property type="entry name" value="BFD-like_2Fe2S-bd_dom"/>
</dbReference>
<evidence type="ECO:0000256" key="8">
    <source>
        <dbReference type="ARBA" id="ARBA00046332"/>
    </source>
</evidence>
<evidence type="ECO:0000256" key="3">
    <source>
        <dbReference type="ARBA" id="ARBA00022723"/>
    </source>
</evidence>
<evidence type="ECO:0000256" key="6">
    <source>
        <dbReference type="ARBA" id="ARBA00023014"/>
    </source>
</evidence>
<reference evidence="11 12" key="1">
    <citation type="submission" date="2021-02" db="EMBL/GenBank/DDBJ databases">
        <title>Niveibacterium changnyeongensis HC41.</title>
        <authorList>
            <person name="Kang M."/>
        </authorList>
    </citation>
    <scope>NUCLEOTIDE SEQUENCE [LARGE SCALE GENOMIC DNA]</scope>
    <source>
        <strain evidence="11 12">HC41</strain>
    </source>
</reference>
<comment type="similarity">
    <text evidence="8">Belongs to the Bfd family.</text>
</comment>
<evidence type="ECO:0000256" key="9">
    <source>
        <dbReference type="SAM" id="MobiDB-lite"/>
    </source>
</evidence>
<keyword evidence="2" id="KW-0001">2Fe-2S</keyword>
<evidence type="ECO:0000256" key="1">
    <source>
        <dbReference type="ARBA" id="ARBA00022448"/>
    </source>
</evidence>
<feature type="compositionally biased region" description="Basic and acidic residues" evidence="9">
    <location>
        <begin position="63"/>
        <end position="75"/>
    </location>
</feature>
<dbReference type="InterPro" id="IPR052371">
    <property type="entry name" value="BFD-associated_ferredoxin"/>
</dbReference>
<accession>A0ABX7MA68</accession>
<evidence type="ECO:0000256" key="5">
    <source>
        <dbReference type="ARBA" id="ARBA00023004"/>
    </source>
</evidence>
<evidence type="ECO:0000256" key="2">
    <source>
        <dbReference type="ARBA" id="ARBA00022714"/>
    </source>
</evidence>
<dbReference type="Proteomes" id="UP000663570">
    <property type="component" value="Chromosome"/>
</dbReference>
<name>A0ABX7MA68_9RHOO</name>
<gene>
    <name evidence="11" type="ORF">JY500_03805</name>
</gene>
<keyword evidence="6" id="KW-0411">Iron-sulfur</keyword>
<dbReference type="Gene3D" id="1.10.10.1100">
    <property type="entry name" value="BFD-like [2Fe-2S]-binding domain"/>
    <property type="match status" value="1"/>
</dbReference>
<dbReference type="EMBL" id="CP071060">
    <property type="protein sequence ID" value="QSI77791.1"/>
    <property type="molecule type" value="Genomic_DNA"/>
</dbReference>
<keyword evidence="12" id="KW-1185">Reference proteome</keyword>
<keyword evidence="1" id="KW-0813">Transport</keyword>
<evidence type="ECO:0000259" key="10">
    <source>
        <dbReference type="Pfam" id="PF04324"/>
    </source>
</evidence>
<keyword evidence="4" id="KW-0249">Electron transport</keyword>
<feature type="region of interest" description="Disordered" evidence="9">
    <location>
        <begin position="63"/>
        <end position="83"/>
    </location>
</feature>
<organism evidence="11 12">
    <name type="scientific">Niveibacterium microcysteis</name>
    <dbReference type="NCBI Taxonomy" id="2811415"/>
    <lineage>
        <taxon>Bacteria</taxon>
        <taxon>Pseudomonadati</taxon>
        <taxon>Pseudomonadota</taxon>
        <taxon>Betaproteobacteria</taxon>
        <taxon>Rhodocyclales</taxon>
        <taxon>Rhodocyclaceae</taxon>
        <taxon>Niveibacterium</taxon>
    </lineage>
</organism>
<evidence type="ECO:0000313" key="11">
    <source>
        <dbReference type="EMBL" id="QSI77791.1"/>
    </source>
</evidence>
<evidence type="ECO:0000256" key="7">
    <source>
        <dbReference type="ARBA" id="ARBA00039386"/>
    </source>
</evidence>